<accession>A0A5B7D2A3</accession>
<dbReference type="AlphaFoldDB" id="A0A5B7D2A3"/>
<evidence type="ECO:0000313" key="1">
    <source>
        <dbReference type="EMBL" id="MPC15749.1"/>
    </source>
</evidence>
<reference evidence="1 2" key="1">
    <citation type="submission" date="2019-05" db="EMBL/GenBank/DDBJ databases">
        <title>Another draft genome of Portunus trituberculatus and its Hox gene families provides insights of decapod evolution.</title>
        <authorList>
            <person name="Jeong J.-H."/>
            <person name="Song I."/>
            <person name="Kim S."/>
            <person name="Choi T."/>
            <person name="Kim D."/>
            <person name="Ryu S."/>
            <person name="Kim W."/>
        </authorList>
    </citation>
    <scope>NUCLEOTIDE SEQUENCE [LARGE SCALE GENOMIC DNA]</scope>
    <source>
        <tissue evidence="1">Muscle</tissue>
    </source>
</reference>
<sequence length="121" mass="13267">MVRAAKDSIYSLYIPCLRRFTACGGCLIMRPSHWTPIPMTIYGMRQASRKAVPSLDLRCPTLYMMKATVLMMGAHPVNGEDSNGRPCCGHLARPGSLQQTSVAQEGVPQHASSFAMLRAKL</sequence>
<dbReference type="Proteomes" id="UP000324222">
    <property type="component" value="Unassembled WGS sequence"/>
</dbReference>
<gene>
    <name evidence="1" type="ORF">E2C01_008551</name>
</gene>
<name>A0A5B7D2A3_PORTR</name>
<evidence type="ECO:0000313" key="2">
    <source>
        <dbReference type="Proteomes" id="UP000324222"/>
    </source>
</evidence>
<dbReference type="EMBL" id="VSRR010000452">
    <property type="protein sequence ID" value="MPC15749.1"/>
    <property type="molecule type" value="Genomic_DNA"/>
</dbReference>
<comment type="caution">
    <text evidence="1">The sequence shown here is derived from an EMBL/GenBank/DDBJ whole genome shotgun (WGS) entry which is preliminary data.</text>
</comment>
<keyword evidence="2" id="KW-1185">Reference proteome</keyword>
<protein>
    <submittedName>
        <fullName evidence="1">Uncharacterized protein</fullName>
    </submittedName>
</protein>
<proteinExistence type="predicted"/>
<organism evidence="1 2">
    <name type="scientific">Portunus trituberculatus</name>
    <name type="common">Swimming crab</name>
    <name type="synonym">Neptunus trituberculatus</name>
    <dbReference type="NCBI Taxonomy" id="210409"/>
    <lineage>
        <taxon>Eukaryota</taxon>
        <taxon>Metazoa</taxon>
        <taxon>Ecdysozoa</taxon>
        <taxon>Arthropoda</taxon>
        <taxon>Crustacea</taxon>
        <taxon>Multicrustacea</taxon>
        <taxon>Malacostraca</taxon>
        <taxon>Eumalacostraca</taxon>
        <taxon>Eucarida</taxon>
        <taxon>Decapoda</taxon>
        <taxon>Pleocyemata</taxon>
        <taxon>Brachyura</taxon>
        <taxon>Eubrachyura</taxon>
        <taxon>Portunoidea</taxon>
        <taxon>Portunidae</taxon>
        <taxon>Portuninae</taxon>
        <taxon>Portunus</taxon>
    </lineage>
</organism>